<feature type="region of interest" description="Disordered" evidence="1">
    <location>
        <begin position="45"/>
        <end position="127"/>
    </location>
</feature>
<protein>
    <submittedName>
        <fullName evidence="2">Uncharacterized protein</fullName>
    </submittedName>
</protein>
<dbReference type="Proteomes" id="UP000006352">
    <property type="component" value="Unassembled WGS sequence"/>
</dbReference>
<proteinExistence type="predicted"/>
<reference evidence="2 3" key="1">
    <citation type="journal article" date="2012" name="Appl. Environ. Microbiol.">
        <title>Short-read sequencing for genomic analysis of the brown rot fungus Fibroporia radiculosa.</title>
        <authorList>
            <person name="Tang J.D."/>
            <person name="Perkins A.D."/>
            <person name="Sonstegard T.S."/>
            <person name="Schroeder S.G."/>
            <person name="Burgess S.C."/>
            <person name="Diehl S.V."/>
        </authorList>
    </citation>
    <scope>NUCLEOTIDE SEQUENCE [LARGE SCALE GENOMIC DNA]</scope>
    <source>
        <strain evidence="2 3">TFFH 294</strain>
    </source>
</reference>
<keyword evidence="3" id="KW-1185">Reference proteome</keyword>
<feature type="compositionally biased region" description="Polar residues" evidence="1">
    <location>
        <begin position="95"/>
        <end position="106"/>
    </location>
</feature>
<name>J4GP04_9APHY</name>
<dbReference type="AlphaFoldDB" id="J4GP04"/>
<accession>J4GP04</accession>
<dbReference type="EMBL" id="HE797067">
    <property type="protein sequence ID" value="CCM02180.1"/>
    <property type="molecule type" value="Genomic_DNA"/>
</dbReference>
<evidence type="ECO:0000313" key="2">
    <source>
        <dbReference type="EMBL" id="CCM02180.1"/>
    </source>
</evidence>
<organism evidence="2 3">
    <name type="scientific">Fibroporia radiculosa</name>
    <dbReference type="NCBI Taxonomy" id="599839"/>
    <lineage>
        <taxon>Eukaryota</taxon>
        <taxon>Fungi</taxon>
        <taxon>Dikarya</taxon>
        <taxon>Basidiomycota</taxon>
        <taxon>Agaricomycotina</taxon>
        <taxon>Agaricomycetes</taxon>
        <taxon>Polyporales</taxon>
        <taxon>Fibroporiaceae</taxon>
        <taxon>Fibroporia</taxon>
    </lineage>
</organism>
<gene>
    <name evidence="2" type="ORF">FIBRA_04259</name>
</gene>
<dbReference type="GeneID" id="24097091"/>
<dbReference type="InParanoid" id="J4GP04"/>
<dbReference type="OrthoDB" id="3255301at2759"/>
<dbReference type="RefSeq" id="XP_012181463.1">
    <property type="nucleotide sequence ID" value="XM_012326073.1"/>
</dbReference>
<sequence>MEILSCILRRLRNLGSGDKERKGIGLADSILLQVLEFRIRDQSVSKPDMISSPDVSKTGKKGPDEASNSDDDDMSVIRPPSPAIDTAPTPLVATISMSARPSSLNPTAARARVPSPLASSGLPRPPRNVMNAPSFPVSRPLRPFPSIANTLPGTLARTGGPGAKKAIKIIEPPADFKCEFVLNLTQAEFSRQD</sequence>
<evidence type="ECO:0000313" key="3">
    <source>
        <dbReference type="Proteomes" id="UP000006352"/>
    </source>
</evidence>
<evidence type="ECO:0000256" key="1">
    <source>
        <dbReference type="SAM" id="MobiDB-lite"/>
    </source>
</evidence>
<dbReference type="HOGENOM" id="CLU_1408785_0_0_1"/>